<evidence type="ECO:0000259" key="3">
    <source>
        <dbReference type="PROSITE" id="PS51462"/>
    </source>
</evidence>
<dbReference type="PROSITE" id="PS50158">
    <property type="entry name" value="ZF_CCHC"/>
    <property type="match status" value="1"/>
</dbReference>
<evidence type="ECO:0008006" key="5">
    <source>
        <dbReference type="Google" id="ProtNLM"/>
    </source>
</evidence>
<sequence>MAYRRALEIRKICCSNCGVEGHMFRDCDKPITSYGIIALKRDLSGSDPFCSDSPVILGYDIMGAPQVLLICRRDSLSFIEFVRGKYSVTERDYLYVLLQNMTKREHEKIRHMTFDELWRSVWGSAADTHKNDYEISERKYAAIAEGNISKLLDAYPTVWLEPEWGFPKGRRNSGETEIQAAVREFEEETNINRSHLYTIQNIRPFVETFYGSNNVQYCHKYFVSMCDNVTLTVIQDNPHMNREIGSIGWFTIDQAIEKIRPDSKEKRELLLIVKELMRTLCPVII</sequence>
<feature type="domain" description="Nudix hydrolase" evidence="3">
    <location>
        <begin position="39"/>
        <end position="275"/>
    </location>
</feature>
<evidence type="ECO:0000256" key="1">
    <source>
        <dbReference type="ARBA" id="ARBA00022801"/>
    </source>
</evidence>
<accession>A0A6C0AQC8</accession>
<dbReference type="Gene3D" id="3.90.79.10">
    <property type="entry name" value="Nucleoside Triphosphate Pyrophosphohydrolase"/>
    <property type="match status" value="1"/>
</dbReference>
<dbReference type="AlphaFoldDB" id="A0A6C0AQC8"/>
<organism evidence="4">
    <name type="scientific">viral metagenome</name>
    <dbReference type="NCBI Taxonomy" id="1070528"/>
    <lineage>
        <taxon>unclassified sequences</taxon>
        <taxon>metagenomes</taxon>
        <taxon>organismal metagenomes</taxon>
    </lineage>
</organism>
<dbReference type="PROSITE" id="PS00893">
    <property type="entry name" value="NUDIX_BOX"/>
    <property type="match status" value="1"/>
</dbReference>
<dbReference type="SUPFAM" id="SSF57756">
    <property type="entry name" value="Retrovirus zinc finger-like domains"/>
    <property type="match status" value="1"/>
</dbReference>
<evidence type="ECO:0000259" key="2">
    <source>
        <dbReference type="PROSITE" id="PS50158"/>
    </source>
</evidence>
<dbReference type="GO" id="GO:0005737">
    <property type="term" value="C:cytoplasm"/>
    <property type="evidence" value="ECO:0007669"/>
    <property type="project" value="TreeGrafter"/>
</dbReference>
<dbReference type="PANTHER" id="PTHR23114">
    <property type="entry name" value="M7GPPPN-MRNA HYDROLASE"/>
    <property type="match status" value="1"/>
</dbReference>
<dbReference type="InterPro" id="IPR000086">
    <property type="entry name" value="NUDIX_hydrolase_dom"/>
</dbReference>
<dbReference type="PANTHER" id="PTHR23114:SF17">
    <property type="entry name" value="M7GPPPN-MRNA HYDROLASE"/>
    <property type="match status" value="1"/>
</dbReference>
<protein>
    <recommendedName>
        <fullName evidence="5">Nudix hydrolase domain-containing protein</fullName>
    </recommendedName>
</protein>
<dbReference type="InterPro" id="IPR015797">
    <property type="entry name" value="NUDIX_hydrolase-like_dom_sf"/>
</dbReference>
<dbReference type="InterPro" id="IPR036875">
    <property type="entry name" value="Znf_CCHC_sf"/>
</dbReference>
<dbReference type="GO" id="GO:0016787">
    <property type="term" value="F:hydrolase activity"/>
    <property type="evidence" value="ECO:0007669"/>
    <property type="project" value="UniProtKB-KW"/>
</dbReference>
<dbReference type="EMBL" id="MN740758">
    <property type="protein sequence ID" value="QHS81531.1"/>
    <property type="molecule type" value="Genomic_DNA"/>
</dbReference>
<feature type="domain" description="CCHC-type" evidence="2">
    <location>
        <begin position="14"/>
        <end position="29"/>
    </location>
</feature>
<proteinExistence type="predicted"/>
<dbReference type="GO" id="GO:0008270">
    <property type="term" value="F:zinc ion binding"/>
    <property type="evidence" value="ECO:0007669"/>
    <property type="project" value="InterPro"/>
</dbReference>
<keyword evidence="1" id="KW-0378">Hydrolase</keyword>
<name>A0A6C0AQC8_9ZZZZ</name>
<dbReference type="InterPro" id="IPR020084">
    <property type="entry name" value="NUDIX_hydrolase_CS"/>
</dbReference>
<reference evidence="4" key="1">
    <citation type="journal article" date="2020" name="Nature">
        <title>Giant virus diversity and host interactions through global metagenomics.</title>
        <authorList>
            <person name="Schulz F."/>
            <person name="Roux S."/>
            <person name="Paez-Espino D."/>
            <person name="Jungbluth S."/>
            <person name="Walsh D.A."/>
            <person name="Denef V.J."/>
            <person name="McMahon K.D."/>
            <person name="Konstantinidis K.T."/>
            <person name="Eloe-Fadrosh E.A."/>
            <person name="Kyrpides N.C."/>
            <person name="Woyke T."/>
        </authorList>
    </citation>
    <scope>NUCLEOTIDE SEQUENCE</scope>
    <source>
        <strain evidence="4">GVMAG-S-1101164-72</strain>
    </source>
</reference>
<dbReference type="SUPFAM" id="SSF55811">
    <property type="entry name" value="Nudix"/>
    <property type="match status" value="1"/>
</dbReference>
<dbReference type="Pfam" id="PF00293">
    <property type="entry name" value="NUDIX"/>
    <property type="match status" value="1"/>
</dbReference>
<dbReference type="PROSITE" id="PS51462">
    <property type="entry name" value="NUDIX"/>
    <property type="match status" value="1"/>
</dbReference>
<evidence type="ECO:0000313" key="4">
    <source>
        <dbReference type="EMBL" id="QHS81531.1"/>
    </source>
</evidence>
<dbReference type="InterPro" id="IPR001878">
    <property type="entry name" value="Znf_CCHC"/>
</dbReference>
<dbReference type="GO" id="GO:0003676">
    <property type="term" value="F:nucleic acid binding"/>
    <property type="evidence" value="ECO:0007669"/>
    <property type="project" value="InterPro"/>
</dbReference>